<dbReference type="UniPathway" id="UPA00056">
    <property type="reaction ID" value="UER00096"/>
</dbReference>
<evidence type="ECO:0000313" key="11">
    <source>
        <dbReference type="EMBL" id="SMO32348.1"/>
    </source>
</evidence>
<feature type="domain" description="IspG TIM-barrel" evidence="9">
    <location>
        <begin position="28"/>
        <end position="296"/>
    </location>
</feature>
<dbReference type="Pfam" id="PF04551">
    <property type="entry name" value="GcpE"/>
    <property type="match status" value="1"/>
</dbReference>
<evidence type="ECO:0000313" key="12">
    <source>
        <dbReference type="Proteomes" id="UP000315971"/>
    </source>
</evidence>
<comment type="similarity">
    <text evidence="8">Belongs to the IspG family.</text>
</comment>
<gene>
    <name evidence="8" type="primary">ispG</name>
    <name evidence="11" type="ORF">SAMN06265350_10145</name>
</gene>
<name>A0A521AC40_9SPHI</name>
<dbReference type="PANTHER" id="PTHR30454:SF0">
    <property type="entry name" value="4-HYDROXY-3-METHYLBUT-2-EN-1-YL DIPHOSPHATE SYNTHASE (FERREDOXIN), CHLOROPLASTIC"/>
    <property type="match status" value="1"/>
</dbReference>
<evidence type="ECO:0000256" key="6">
    <source>
        <dbReference type="ARBA" id="ARBA00023229"/>
    </source>
</evidence>
<evidence type="ECO:0000256" key="7">
    <source>
        <dbReference type="ARBA" id="ARBA00051119"/>
    </source>
</evidence>
<feature type="binding site" evidence="8">
    <location>
        <position position="570"/>
    </location>
    <ligand>
        <name>[4Fe-4S] cluster</name>
        <dbReference type="ChEBI" id="CHEBI:49883"/>
    </ligand>
</feature>
<dbReference type="RefSeq" id="WP_142600469.1">
    <property type="nucleotide sequence ID" value="NZ_FXSZ01000001.1"/>
</dbReference>
<dbReference type="InterPro" id="IPR017178">
    <property type="entry name" value="IspG_atypical"/>
</dbReference>
<dbReference type="AlphaFoldDB" id="A0A521AC40"/>
<dbReference type="EC" id="1.17.7.3" evidence="8"/>
<keyword evidence="4 8" id="KW-0408">Iron</keyword>
<dbReference type="PIRSF" id="PIRSF037336">
    <property type="entry name" value="IspG_like"/>
    <property type="match status" value="1"/>
</dbReference>
<feature type="binding site" evidence="8">
    <location>
        <position position="573"/>
    </location>
    <ligand>
        <name>[4Fe-4S] cluster</name>
        <dbReference type="ChEBI" id="CHEBI:49883"/>
    </ligand>
</feature>
<proteinExistence type="inferred from homology"/>
<evidence type="ECO:0000256" key="2">
    <source>
        <dbReference type="ARBA" id="ARBA00022723"/>
    </source>
</evidence>
<evidence type="ECO:0000256" key="3">
    <source>
        <dbReference type="ARBA" id="ARBA00023002"/>
    </source>
</evidence>
<organism evidence="11 12">
    <name type="scientific">Solitalea koreensis</name>
    <dbReference type="NCBI Taxonomy" id="543615"/>
    <lineage>
        <taxon>Bacteria</taxon>
        <taxon>Pseudomonadati</taxon>
        <taxon>Bacteroidota</taxon>
        <taxon>Sphingobacteriia</taxon>
        <taxon>Sphingobacteriales</taxon>
        <taxon>Sphingobacteriaceae</taxon>
        <taxon>Solitalea</taxon>
    </lineage>
</organism>
<accession>A0A521AC40</accession>
<dbReference type="InterPro" id="IPR045854">
    <property type="entry name" value="NO2/SO3_Rdtase_4Fe4S_sf"/>
</dbReference>
<evidence type="ECO:0000259" key="9">
    <source>
        <dbReference type="Pfam" id="PF04551"/>
    </source>
</evidence>
<keyword evidence="1 8" id="KW-0004">4Fe-4S</keyword>
<dbReference type="GO" id="GO:0016114">
    <property type="term" value="P:terpenoid biosynthetic process"/>
    <property type="evidence" value="ECO:0007669"/>
    <property type="project" value="InterPro"/>
</dbReference>
<evidence type="ECO:0000256" key="8">
    <source>
        <dbReference type="HAMAP-Rule" id="MF_00159"/>
    </source>
</evidence>
<dbReference type="PANTHER" id="PTHR30454">
    <property type="entry name" value="4-HYDROXY-3-METHYLBUT-2-EN-1-YL DIPHOSPHATE SYNTHASE"/>
    <property type="match status" value="1"/>
</dbReference>
<evidence type="ECO:0000259" key="10">
    <source>
        <dbReference type="Pfam" id="PF26540"/>
    </source>
</evidence>
<dbReference type="GO" id="GO:0005506">
    <property type="term" value="F:iron ion binding"/>
    <property type="evidence" value="ECO:0007669"/>
    <property type="project" value="InterPro"/>
</dbReference>
<dbReference type="FunFam" id="3.30.413.10:FF:000006">
    <property type="entry name" value="4-hydroxy-3-methylbut-2-en-1-yl diphosphate synthase (flavodoxin)"/>
    <property type="match status" value="1"/>
</dbReference>
<evidence type="ECO:0000256" key="4">
    <source>
        <dbReference type="ARBA" id="ARBA00023004"/>
    </source>
</evidence>
<dbReference type="SUPFAM" id="SSF56014">
    <property type="entry name" value="Nitrite and sulphite reductase 4Fe-4S domain-like"/>
    <property type="match status" value="1"/>
</dbReference>
<dbReference type="OrthoDB" id="9803214at2"/>
<evidence type="ECO:0000256" key="1">
    <source>
        <dbReference type="ARBA" id="ARBA00022485"/>
    </source>
</evidence>
<feature type="binding site" evidence="8">
    <location>
        <position position="611"/>
    </location>
    <ligand>
        <name>[4Fe-4S] cluster</name>
        <dbReference type="ChEBI" id="CHEBI:49883"/>
    </ligand>
</feature>
<reference evidence="11 12" key="1">
    <citation type="submission" date="2017-05" db="EMBL/GenBank/DDBJ databases">
        <authorList>
            <person name="Varghese N."/>
            <person name="Submissions S."/>
        </authorList>
    </citation>
    <scope>NUCLEOTIDE SEQUENCE [LARGE SCALE GENOMIC DNA]</scope>
    <source>
        <strain evidence="11 12">DSM 21342</strain>
    </source>
</reference>
<feature type="domain" description="IspG C-terminal" evidence="10">
    <location>
        <begin position="566"/>
        <end position="654"/>
    </location>
</feature>
<dbReference type="NCBIfam" id="TIGR00612">
    <property type="entry name" value="ispG_gcpE"/>
    <property type="match status" value="1"/>
</dbReference>
<protein>
    <recommendedName>
        <fullName evidence="8">4-hydroxy-3-methylbut-2-en-1-yl diphosphate synthase (flavodoxin)</fullName>
        <ecNumber evidence="8">1.17.7.3</ecNumber>
    </recommendedName>
    <alternativeName>
        <fullName evidence="8">1-hydroxy-2-methyl-2-(E)-butenyl 4-diphosphate synthase</fullName>
    </alternativeName>
</protein>
<evidence type="ECO:0000256" key="5">
    <source>
        <dbReference type="ARBA" id="ARBA00023014"/>
    </source>
</evidence>
<dbReference type="InterPro" id="IPR058578">
    <property type="entry name" value="IspG_TIM"/>
</dbReference>
<comment type="function">
    <text evidence="8">Converts 2C-methyl-D-erythritol 2,4-cyclodiphosphate (ME-2,4cPP) into 1-hydroxy-2-methyl-2-(E)-butenyl 4-diphosphate.</text>
</comment>
<dbReference type="FunFam" id="3.20.20.20:FF:000005">
    <property type="entry name" value="4-hydroxy-3-methylbut-2-en-1-yl diphosphate synthase (flavodoxin)"/>
    <property type="match status" value="1"/>
</dbReference>
<comment type="pathway">
    <text evidence="8">Isoprenoid biosynthesis; isopentenyl diphosphate biosynthesis via DXP pathway; isopentenyl diphosphate from 1-deoxy-D-xylulose 5-phosphate: step 5/6.</text>
</comment>
<keyword evidence="12" id="KW-1185">Reference proteome</keyword>
<dbReference type="Pfam" id="PF26540">
    <property type="entry name" value="GcpE_C"/>
    <property type="match status" value="1"/>
</dbReference>
<keyword evidence="3 8" id="KW-0560">Oxidoreductase</keyword>
<comment type="catalytic activity">
    <reaction evidence="7">
        <text>(2E)-4-hydroxy-3-methylbut-2-enyl diphosphate + 2 oxidized [2Fe-2S]-[ferredoxin] + H2O = 2-C-methyl-D-erythritol 2,4-cyclic diphosphate + 2 reduced [2Fe-2S]-[ferredoxin] + H(+)</text>
        <dbReference type="Rhea" id="RHEA:26119"/>
        <dbReference type="Rhea" id="RHEA-COMP:10000"/>
        <dbReference type="Rhea" id="RHEA-COMP:10001"/>
        <dbReference type="ChEBI" id="CHEBI:15377"/>
        <dbReference type="ChEBI" id="CHEBI:15378"/>
        <dbReference type="ChEBI" id="CHEBI:33737"/>
        <dbReference type="ChEBI" id="CHEBI:33738"/>
        <dbReference type="ChEBI" id="CHEBI:58483"/>
        <dbReference type="ChEBI" id="CHEBI:128753"/>
        <dbReference type="EC" id="1.17.7.1"/>
    </reaction>
</comment>
<dbReference type="InterPro" id="IPR058579">
    <property type="entry name" value="IspG_C"/>
</dbReference>
<sequence length="669" mass="74817">MNQAEINQLKTLKGKYCNSLSEYSRFITREVKIGDIPMGGNNPIRIQSMTTTDTMDTIGTVEQTIRMVEAGCEYVRITAPSIKEAQNLAEIKKELRRRGCKVPLVADIHFTPNAAEAAARIVEKVRVNPGNYIDKKKFQQLEYTEAEYQQELEKIRQRFTPLVNICKEYGTAMRIGTNHGSLSDRIMSQYGDTPLGMVESALEFVRICEDLRYFDLVISMKSSNPKVMVQAYRLLVEKMVAEGMNYPLHLGVTEAGDGEDGRIKSAVGIGTLLEDGLGDTIRVSLTEEPEFEAPVAIALANRYKFRVAGVENNKDSLISETRNPKSEIPYSPYGYKKHKTHEVVNVGGHNVPRVMIDISGENLKDPSILADLGYNYSAMLDKFNMSEQTADFAFLGNNLPSFNFPGNLKLVYNYTTWRNLDDQSNAHPLFRVEEFLTAEVKDETLNFVEGNIHSFTDSFIHSLKNNVVLVLTTESGHGMAEQRRVYFNLLEQKIDIPVILKRTYSEKAPLTVDQFQLYASTDIGALLVDGFGDGLWLGADGISNKVINSTAFGILQATRTRISKTEYISCPSCGRTLFDLQETTQLIRNRTDHLKGIKIGIMGCIVNGPGEMADADYGYVGTGPGVITLYKEKEVVKRNVPSEKAVDELIHLIKENGDWVEPIIIEHLG</sequence>
<dbReference type="Proteomes" id="UP000315971">
    <property type="component" value="Unassembled WGS sequence"/>
</dbReference>
<keyword evidence="2 8" id="KW-0479">Metal-binding</keyword>
<dbReference type="GO" id="GO:0051539">
    <property type="term" value="F:4 iron, 4 sulfur cluster binding"/>
    <property type="evidence" value="ECO:0007669"/>
    <property type="project" value="UniProtKB-UniRule"/>
</dbReference>
<comment type="catalytic activity">
    <reaction evidence="8">
        <text>(2E)-4-hydroxy-3-methylbut-2-enyl diphosphate + oxidized [flavodoxin] + H2O + 2 H(+) = 2-C-methyl-D-erythritol 2,4-cyclic diphosphate + reduced [flavodoxin]</text>
        <dbReference type="Rhea" id="RHEA:43604"/>
        <dbReference type="Rhea" id="RHEA-COMP:10622"/>
        <dbReference type="Rhea" id="RHEA-COMP:10623"/>
        <dbReference type="ChEBI" id="CHEBI:15377"/>
        <dbReference type="ChEBI" id="CHEBI:15378"/>
        <dbReference type="ChEBI" id="CHEBI:57618"/>
        <dbReference type="ChEBI" id="CHEBI:58210"/>
        <dbReference type="ChEBI" id="CHEBI:58483"/>
        <dbReference type="ChEBI" id="CHEBI:128753"/>
        <dbReference type="EC" id="1.17.7.3"/>
    </reaction>
</comment>
<dbReference type="GO" id="GO:0019288">
    <property type="term" value="P:isopentenyl diphosphate biosynthetic process, methylerythritol 4-phosphate pathway"/>
    <property type="evidence" value="ECO:0007669"/>
    <property type="project" value="UniProtKB-UniRule"/>
</dbReference>
<dbReference type="Gene3D" id="3.20.20.20">
    <property type="entry name" value="Dihydropteroate synthase-like"/>
    <property type="match status" value="1"/>
</dbReference>
<dbReference type="GO" id="GO:0141197">
    <property type="term" value="F:4-hydroxy-3-methylbut-2-enyl-diphosphate synthase activity (flavodoxin)"/>
    <property type="evidence" value="ECO:0007669"/>
    <property type="project" value="UniProtKB-EC"/>
</dbReference>
<feature type="binding site" evidence="8">
    <location>
        <position position="604"/>
    </location>
    <ligand>
        <name>[4Fe-4S] cluster</name>
        <dbReference type="ChEBI" id="CHEBI:49883"/>
    </ligand>
</feature>
<dbReference type="Gene3D" id="3.30.413.10">
    <property type="entry name" value="Sulfite Reductase Hemoprotein, domain 1"/>
    <property type="match status" value="1"/>
</dbReference>
<keyword evidence="5 8" id="KW-0411">Iron-sulfur</keyword>
<comment type="cofactor">
    <cofactor evidence="8">
        <name>[4Fe-4S] cluster</name>
        <dbReference type="ChEBI" id="CHEBI:49883"/>
    </cofactor>
    <text evidence="8">Binds 1 [4Fe-4S] cluster.</text>
</comment>
<dbReference type="InterPro" id="IPR004588">
    <property type="entry name" value="IspG_bac-typ"/>
</dbReference>
<dbReference type="HAMAP" id="MF_00159">
    <property type="entry name" value="IspG"/>
    <property type="match status" value="1"/>
</dbReference>
<dbReference type="EMBL" id="FXSZ01000001">
    <property type="protein sequence ID" value="SMO32348.1"/>
    <property type="molecule type" value="Genomic_DNA"/>
</dbReference>
<dbReference type="GO" id="GO:0046429">
    <property type="term" value="F:4-hydroxy-3-methylbut-2-en-1-yl diphosphate synthase activity (ferredoxin)"/>
    <property type="evidence" value="ECO:0007669"/>
    <property type="project" value="UniProtKB-UniRule"/>
</dbReference>
<keyword evidence="6 8" id="KW-0414">Isoprene biosynthesis</keyword>
<dbReference type="InterPro" id="IPR011005">
    <property type="entry name" value="Dihydropteroate_synth-like_sf"/>
</dbReference>